<evidence type="ECO:0000313" key="8">
    <source>
        <dbReference type="Proteomes" id="UP000198583"/>
    </source>
</evidence>
<protein>
    <recommendedName>
        <fullName evidence="6">S-adenosyl-L-methionine-dependent methyltransferase</fullName>
        <ecNumber evidence="6">2.1.1.-</ecNumber>
    </recommendedName>
</protein>
<evidence type="ECO:0000256" key="3">
    <source>
        <dbReference type="ARBA" id="ARBA00022603"/>
    </source>
</evidence>
<keyword evidence="5 6" id="KW-0949">S-adenosyl-L-methionine</keyword>
<keyword evidence="4 7" id="KW-0808">Transferase</keyword>
<dbReference type="NCBIfam" id="TIGR00027">
    <property type="entry name" value="mthyl_TIGR00027"/>
    <property type="match status" value="1"/>
</dbReference>
<comment type="similarity">
    <text evidence="2 6">Belongs to the UPF0677 family.</text>
</comment>
<comment type="function">
    <text evidence="1 6">Exhibits S-adenosyl-L-methionine-dependent methyltransferase activity.</text>
</comment>
<dbReference type="STRING" id="84724.SAMN04488564_101989"/>
<evidence type="ECO:0000256" key="1">
    <source>
        <dbReference type="ARBA" id="ARBA00003907"/>
    </source>
</evidence>
<dbReference type="GO" id="GO:0008168">
    <property type="term" value="F:methyltransferase activity"/>
    <property type="evidence" value="ECO:0007669"/>
    <property type="project" value="UniProtKB-UniRule"/>
</dbReference>
<organism evidence="7 8">
    <name type="scientific">Lentzea waywayandensis</name>
    <dbReference type="NCBI Taxonomy" id="84724"/>
    <lineage>
        <taxon>Bacteria</taxon>
        <taxon>Bacillati</taxon>
        <taxon>Actinomycetota</taxon>
        <taxon>Actinomycetes</taxon>
        <taxon>Pseudonocardiales</taxon>
        <taxon>Pseudonocardiaceae</taxon>
        <taxon>Lentzea</taxon>
    </lineage>
</organism>
<dbReference type="EMBL" id="FOYL01000001">
    <property type="protein sequence ID" value="SFR00006.1"/>
    <property type="molecule type" value="Genomic_DNA"/>
</dbReference>
<dbReference type="RefSeq" id="WP_245821697.1">
    <property type="nucleotide sequence ID" value="NZ_FOYL01000001.1"/>
</dbReference>
<dbReference type="PANTHER" id="PTHR43619">
    <property type="entry name" value="S-ADENOSYL-L-METHIONINE-DEPENDENT METHYLTRANSFERASE YKTD-RELATED"/>
    <property type="match status" value="1"/>
</dbReference>
<keyword evidence="3 6" id="KW-0489">Methyltransferase</keyword>
<dbReference type="EC" id="2.1.1.-" evidence="6"/>
<evidence type="ECO:0000256" key="4">
    <source>
        <dbReference type="ARBA" id="ARBA00022679"/>
    </source>
</evidence>
<dbReference type="Pfam" id="PF04072">
    <property type="entry name" value="LCM"/>
    <property type="match status" value="1"/>
</dbReference>
<proteinExistence type="inferred from homology"/>
<evidence type="ECO:0000256" key="5">
    <source>
        <dbReference type="ARBA" id="ARBA00022691"/>
    </source>
</evidence>
<dbReference type="PANTHER" id="PTHR43619:SF2">
    <property type="entry name" value="S-ADENOSYL-L-METHIONINE-DEPENDENT METHYLTRANSFERASES SUPERFAMILY PROTEIN"/>
    <property type="match status" value="1"/>
</dbReference>
<keyword evidence="8" id="KW-1185">Reference proteome</keyword>
<dbReference type="Gene3D" id="3.40.50.150">
    <property type="entry name" value="Vaccinia Virus protein VP39"/>
    <property type="match status" value="1"/>
</dbReference>
<evidence type="ECO:0000256" key="6">
    <source>
        <dbReference type="RuleBase" id="RU362030"/>
    </source>
</evidence>
<name>A0A1I6D3G0_9PSEU</name>
<dbReference type="AlphaFoldDB" id="A0A1I6D3G0"/>
<gene>
    <name evidence="7" type="ORF">SAMN04488564_101989</name>
</gene>
<dbReference type="GO" id="GO:0032259">
    <property type="term" value="P:methylation"/>
    <property type="evidence" value="ECO:0007669"/>
    <property type="project" value="UniProtKB-KW"/>
</dbReference>
<reference evidence="8" key="1">
    <citation type="submission" date="2016-10" db="EMBL/GenBank/DDBJ databases">
        <authorList>
            <person name="Varghese N."/>
            <person name="Submissions S."/>
        </authorList>
    </citation>
    <scope>NUCLEOTIDE SEQUENCE [LARGE SCALE GENOMIC DNA]</scope>
    <source>
        <strain evidence="8">DSM 44232</strain>
    </source>
</reference>
<dbReference type="InterPro" id="IPR029063">
    <property type="entry name" value="SAM-dependent_MTases_sf"/>
</dbReference>
<dbReference type="InterPro" id="IPR011610">
    <property type="entry name" value="SAM_mthyl_Trfase_ML2640-like"/>
</dbReference>
<evidence type="ECO:0000313" key="7">
    <source>
        <dbReference type="EMBL" id="SFR00006.1"/>
    </source>
</evidence>
<dbReference type="Proteomes" id="UP000198583">
    <property type="component" value="Unassembled WGS sequence"/>
</dbReference>
<accession>A0A1I6D3G0</accession>
<sequence length="309" mass="33249">MSSVVNMENGGPSRTALVTAYARAYHQIADRPQIFTDPLAARLLGYAAEELPSLGTAATDRLGGAVTDRPRRLFFASRARFAEDTVATAVAAGVRQVVILGAGLDTFAYRNPRRDLRVFEVDHPATQAWKRERLATTGIDSPETLTFVPVDFETQTLATELESAGFSRTDPAVFVWLGVVYYLTPDAAHATLAYIAGQAQPVEVVFDYLRSATTEAERAYQRARADRLAGVGEPLFSYFTPDGIAAQLRALGFTGVEDCSAPDLIAGYLGGSAAFEGEPSPALHTIRMLRAKSGVEIGSSYGIREVPPV</sequence>
<dbReference type="SUPFAM" id="SSF53335">
    <property type="entry name" value="S-adenosyl-L-methionine-dependent methyltransferases"/>
    <property type="match status" value="1"/>
</dbReference>
<dbReference type="InterPro" id="IPR007213">
    <property type="entry name" value="Ppm1/Ppm2/Tcmp"/>
</dbReference>
<evidence type="ECO:0000256" key="2">
    <source>
        <dbReference type="ARBA" id="ARBA00008138"/>
    </source>
</evidence>